<evidence type="ECO:0000256" key="16">
    <source>
        <dbReference type="SAM" id="MobiDB-lite"/>
    </source>
</evidence>
<dbReference type="GO" id="GO:0042128">
    <property type="term" value="P:nitrate assimilation"/>
    <property type="evidence" value="ECO:0007669"/>
    <property type="project" value="UniProtKB-KW"/>
</dbReference>
<dbReference type="CDD" id="cd06183">
    <property type="entry name" value="cyt_b5_reduct_like"/>
    <property type="match status" value="1"/>
</dbReference>
<evidence type="ECO:0000256" key="5">
    <source>
        <dbReference type="ARBA" id="ARBA00006253"/>
    </source>
</evidence>
<dbReference type="PRINTS" id="PR00406">
    <property type="entry name" value="CYTB5RDTASE"/>
</dbReference>
<dbReference type="InterPro" id="IPR000572">
    <property type="entry name" value="OxRdtase_Mopterin-bd_dom"/>
</dbReference>
<comment type="function">
    <text evidence="4">Nitrate reductase is a key enzyme involved in the first step of nitrate assimilation in plants, fungi and bacteria.</text>
</comment>
<dbReference type="SUPFAM" id="SSF63380">
    <property type="entry name" value="Riboflavin synthase domain-like"/>
    <property type="match status" value="1"/>
</dbReference>
<dbReference type="InterPro" id="IPR001199">
    <property type="entry name" value="Cyt_B5-like_heme/steroid-bd"/>
</dbReference>
<dbReference type="Pfam" id="PF00174">
    <property type="entry name" value="Oxidored_molyb"/>
    <property type="match status" value="1"/>
</dbReference>
<comment type="cofactor">
    <cofactor evidence="2">
        <name>heme</name>
        <dbReference type="ChEBI" id="CHEBI:30413"/>
    </cofactor>
</comment>
<keyword evidence="9" id="KW-0500">Molybdenum</keyword>
<dbReference type="SUPFAM" id="SSF55856">
    <property type="entry name" value="Cytochrome b5-like heme/steroid binding domain"/>
    <property type="match status" value="1"/>
</dbReference>
<evidence type="ECO:0000256" key="11">
    <source>
        <dbReference type="ARBA" id="ARBA00022723"/>
    </source>
</evidence>
<dbReference type="PANTHER" id="PTHR19372:SF7">
    <property type="entry name" value="SULFITE OXIDASE, MITOCHONDRIAL"/>
    <property type="match status" value="1"/>
</dbReference>
<keyword evidence="13" id="KW-0560">Oxidoreductase</keyword>
<dbReference type="Pfam" id="PF00173">
    <property type="entry name" value="Cyt-b5"/>
    <property type="match status" value="1"/>
</dbReference>
<evidence type="ECO:0000259" key="17">
    <source>
        <dbReference type="PROSITE" id="PS50255"/>
    </source>
</evidence>
<evidence type="ECO:0000256" key="10">
    <source>
        <dbReference type="ARBA" id="ARBA00022630"/>
    </source>
</evidence>
<evidence type="ECO:0000256" key="12">
    <source>
        <dbReference type="ARBA" id="ARBA00022827"/>
    </source>
</evidence>
<keyword evidence="14" id="KW-0534">Nitrate assimilation</keyword>
<sequence length="1011" mass="113390">MDDIVTVVQAANNPPPTAMLNIDDIFHLGSLVRDESEHRSRASRPDQLRLFHPKRLVSVRDVKESSINFKAKCPRSHDFSRYVLPASEDELKLQTTRLMSDRISTDSESTASSPGSSDDSPISSGSTMTSASSVALPDDGKISQKGRTDSHDLPGFRARLLQEFSTIASFKNDLGLPQGDLKGLDSDAFEQLEARLSVDDQDTPDSWIPRSAELRRLTGKHPLNAEPDLSRLFEAGIITPTKLHFVRNHAAVPQLHWETHTVLVYADPAELLSKPREWTMDELTSGDFKVIEIPVTIGCDGNRRREVNMIKRTVGFNWTASGVSTSVWRGVLLRDILLACGLREIPEVERWYLNFEGADEPASGRYATSIPLSHVMDPTNDVILAFGMNGRVLHPDHGYPLRVVIPGYVGGRQIKWLKRIWVTKEPNRSHYHIWDNKVVPSFIDSKTHPLAKIFFEDESTACWEQVLQSIICKPAHEERLEIPDESALEGTYTVEGIAFNGGGYRIERVELSLDGGKTWKWCFRRFVDSPLRHGTKYWTWLFWSCDVKLRELVNAFEIIVRAQDSRKMFQPENISWTLTGMLNNSWYRVRPNVSRDSKATGVVVRFQHPTAPLEEEGGWMKSSEPPAPTHVDEGRGLQRFSLEEVAKHDKVDDAWIILNHKVYDVTSVLSWHPGGPRSVSMYAGKASIVASIEYKNIHDNFAHGKRDECLVGLLTDEGIRTMEEQAKRAAQELQELKATRFGLALQPDSFVAAKLLCRKDVSPDSRLYTFELPRGPGGAPGTLGLPVGQHIQIALHFKDRAVMRQYTPVRPVLAQEEDGTFDLLVKTYFPLQGETLSPGGTISNYLDCMNEGEEIDIRGPSGGILYKGHGIFDIEGTTYQLSKVNLIAGGSGITPLWQLIHAILSDPADETCISLIDSNKAYEDIWMHDSLSEYSERHSTRFKLWHVLTNAPEDWQYSRGRLDKATMEQQLYPSGEGVGNFVCGPVGLVEDIALPALKELGFIDGKSIFVF</sequence>
<dbReference type="Gene3D" id="3.40.50.80">
    <property type="entry name" value="Nucleotide-binding domain of ferredoxin-NADP reductase (FNR) module"/>
    <property type="match status" value="1"/>
</dbReference>
<evidence type="ECO:0000256" key="14">
    <source>
        <dbReference type="ARBA" id="ARBA00023063"/>
    </source>
</evidence>
<dbReference type="InterPro" id="IPR036400">
    <property type="entry name" value="Cyt_B5-like_heme/steroid_sf"/>
</dbReference>
<evidence type="ECO:0000313" key="19">
    <source>
        <dbReference type="EMBL" id="KAJ8474418.1"/>
    </source>
</evidence>
<evidence type="ECO:0000256" key="3">
    <source>
        <dbReference type="ARBA" id="ARBA00001974"/>
    </source>
</evidence>
<dbReference type="FunFam" id="3.90.420.10:FF:000003">
    <property type="entry name" value="Nitrate reductase"/>
    <property type="match status" value="1"/>
</dbReference>
<dbReference type="SUPFAM" id="SSF81296">
    <property type="entry name" value="E set domains"/>
    <property type="match status" value="1"/>
</dbReference>
<dbReference type="InterPro" id="IPR039261">
    <property type="entry name" value="FNR_nucleotide-bd"/>
</dbReference>
<dbReference type="InterPro" id="IPR008335">
    <property type="entry name" value="Mopterin_OxRdtase_euk"/>
</dbReference>
<dbReference type="PANTHER" id="PTHR19372">
    <property type="entry name" value="SULFITE REDUCTASE"/>
    <property type="match status" value="1"/>
</dbReference>
<evidence type="ECO:0000256" key="13">
    <source>
        <dbReference type="ARBA" id="ARBA00023002"/>
    </source>
</evidence>
<dbReference type="PRINTS" id="PR00407">
    <property type="entry name" value="EUMOPTERIN"/>
</dbReference>
<comment type="subunit">
    <text evidence="6">Homodimer.</text>
</comment>
<dbReference type="InterPro" id="IPR008333">
    <property type="entry name" value="Cbr1-like_FAD-bd_dom"/>
</dbReference>
<evidence type="ECO:0000256" key="9">
    <source>
        <dbReference type="ARBA" id="ARBA00022505"/>
    </source>
</evidence>
<dbReference type="Pfam" id="PF03404">
    <property type="entry name" value="Mo-co_dimer"/>
    <property type="match status" value="1"/>
</dbReference>
<evidence type="ECO:0000256" key="6">
    <source>
        <dbReference type="ARBA" id="ARBA00011738"/>
    </source>
</evidence>
<comment type="caution">
    <text evidence="19">The sequence shown here is derived from an EMBL/GenBank/DDBJ whole genome shotgun (WGS) entry which is preliminary data.</text>
</comment>
<dbReference type="InterPro" id="IPR001433">
    <property type="entry name" value="OxRdtase_FAD/NAD-bd"/>
</dbReference>
<feature type="domain" description="Cytochrome b5 heme-binding" evidence="17">
    <location>
        <begin position="637"/>
        <end position="715"/>
    </location>
</feature>
<evidence type="ECO:0000256" key="15">
    <source>
        <dbReference type="ARBA" id="ARBA00049155"/>
    </source>
</evidence>
<dbReference type="Gene3D" id="3.90.420.10">
    <property type="entry name" value="Oxidoreductase, molybdopterin-binding domain"/>
    <property type="match status" value="1"/>
</dbReference>
<keyword evidence="11" id="KW-0479">Metal-binding</keyword>
<dbReference type="GO" id="GO:0050464">
    <property type="term" value="F:nitrate reductase (NADPH) activity"/>
    <property type="evidence" value="ECO:0007669"/>
    <property type="project" value="UniProtKB-EC"/>
</dbReference>
<evidence type="ECO:0000313" key="20">
    <source>
        <dbReference type="Proteomes" id="UP001215151"/>
    </source>
</evidence>
<dbReference type="SUPFAM" id="SSF52343">
    <property type="entry name" value="Ferredoxin reductase-like, C-terminal NADP-linked domain"/>
    <property type="match status" value="1"/>
</dbReference>
<dbReference type="PROSITE" id="PS51384">
    <property type="entry name" value="FAD_FR"/>
    <property type="match status" value="1"/>
</dbReference>
<dbReference type="GO" id="GO:0020037">
    <property type="term" value="F:heme binding"/>
    <property type="evidence" value="ECO:0007669"/>
    <property type="project" value="TreeGrafter"/>
</dbReference>
<comment type="cofactor">
    <cofactor evidence="1">
        <name>Mo-molybdopterin</name>
        <dbReference type="ChEBI" id="CHEBI:71302"/>
    </cofactor>
</comment>
<dbReference type="Pfam" id="PF00175">
    <property type="entry name" value="NAD_binding_1"/>
    <property type="match status" value="1"/>
</dbReference>
<evidence type="ECO:0000256" key="4">
    <source>
        <dbReference type="ARBA" id="ARBA00003838"/>
    </source>
</evidence>
<dbReference type="AlphaFoldDB" id="A0AAD7TR09"/>
<feature type="compositionally biased region" description="Low complexity" evidence="16">
    <location>
        <begin position="106"/>
        <end position="133"/>
    </location>
</feature>
<comment type="catalytic activity">
    <reaction evidence="15">
        <text>nitrite + NADP(+) + H2O = nitrate + NADPH + H(+)</text>
        <dbReference type="Rhea" id="RHEA:19061"/>
        <dbReference type="ChEBI" id="CHEBI:15377"/>
        <dbReference type="ChEBI" id="CHEBI:15378"/>
        <dbReference type="ChEBI" id="CHEBI:16301"/>
        <dbReference type="ChEBI" id="CHEBI:17632"/>
        <dbReference type="ChEBI" id="CHEBI:57783"/>
        <dbReference type="ChEBI" id="CHEBI:58349"/>
        <dbReference type="EC" id="1.7.1.3"/>
    </reaction>
</comment>
<keyword evidence="20" id="KW-1185">Reference proteome</keyword>
<dbReference type="GO" id="GO:0006790">
    <property type="term" value="P:sulfur compound metabolic process"/>
    <property type="evidence" value="ECO:0007669"/>
    <property type="project" value="TreeGrafter"/>
</dbReference>
<evidence type="ECO:0000256" key="7">
    <source>
        <dbReference type="ARBA" id="ARBA00012673"/>
    </source>
</evidence>
<dbReference type="SUPFAM" id="SSF56524">
    <property type="entry name" value="Oxidoreductase molybdopterin-binding domain"/>
    <property type="match status" value="1"/>
</dbReference>
<dbReference type="InterPro" id="IPR017927">
    <property type="entry name" value="FAD-bd_FR_type"/>
</dbReference>
<dbReference type="Gene3D" id="2.40.30.10">
    <property type="entry name" value="Translation factors"/>
    <property type="match status" value="1"/>
</dbReference>
<dbReference type="InterPro" id="IPR014756">
    <property type="entry name" value="Ig_E-set"/>
</dbReference>
<accession>A0AAD7TR09</accession>
<gene>
    <name evidence="19" type="ORF">ONZ51_g7231</name>
</gene>
<evidence type="ECO:0000256" key="1">
    <source>
        <dbReference type="ARBA" id="ARBA00001924"/>
    </source>
</evidence>
<dbReference type="InterPro" id="IPR036374">
    <property type="entry name" value="OxRdtase_Mopterin-bd_sf"/>
</dbReference>
<dbReference type="Pfam" id="PF00970">
    <property type="entry name" value="FAD_binding_6"/>
    <property type="match status" value="1"/>
</dbReference>
<keyword evidence="10" id="KW-0285">Flavoprotein</keyword>
<dbReference type="InterPro" id="IPR005066">
    <property type="entry name" value="MoCF_OxRdtse_dimer"/>
</dbReference>
<comment type="cofactor">
    <cofactor evidence="3">
        <name>FAD</name>
        <dbReference type="ChEBI" id="CHEBI:57692"/>
    </cofactor>
</comment>
<proteinExistence type="inferred from homology"/>
<evidence type="ECO:0000256" key="8">
    <source>
        <dbReference type="ARBA" id="ARBA00015499"/>
    </source>
</evidence>
<dbReference type="GO" id="GO:0008482">
    <property type="term" value="F:sulfite oxidase activity"/>
    <property type="evidence" value="ECO:0007669"/>
    <property type="project" value="TreeGrafter"/>
</dbReference>
<dbReference type="InterPro" id="IPR017938">
    <property type="entry name" value="Riboflavin_synthase-like_b-brl"/>
</dbReference>
<dbReference type="SMART" id="SM01117">
    <property type="entry name" value="Cyt-b5"/>
    <property type="match status" value="1"/>
</dbReference>
<evidence type="ECO:0000256" key="2">
    <source>
        <dbReference type="ARBA" id="ARBA00001971"/>
    </source>
</evidence>
<dbReference type="PROSITE" id="PS50255">
    <property type="entry name" value="CYTOCHROME_B5_2"/>
    <property type="match status" value="1"/>
</dbReference>
<dbReference type="Gene3D" id="3.10.120.10">
    <property type="entry name" value="Cytochrome b5-like heme/steroid binding domain"/>
    <property type="match status" value="1"/>
</dbReference>
<keyword evidence="12" id="KW-0274">FAD</keyword>
<dbReference type="EC" id="1.7.1.3" evidence="7"/>
<organism evidence="19 20">
    <name type="scientific">Trametes cubensis</name>
    <dbReference type="NCBI Taxonomy" id="1111947"/>
    <lineage>
        <taxon>Eukaryota</taxon>
        <taxon>Fungi</taxon>
        <taxon>Dikarya</taxon>
        <taxon>Basidiomycota</taxon>
        <taxon>Agaricomycotina</taxon>
        <taxon>Agaricomycetes</taxon>
        <taxon>Polyporales</taxon>
        <taxon>Polyporaceae</taxon>
        <taxon>Trametes</taxon>
    </lineage>
</organism>
<feature type="region of interest" description="Disordered" evidence="16">
    <location>
        <begin position="101"/>
        <end position="154"/>
    </location>
</feature>
<feature type="domain" description="FAD-binding FR-type" evidence="18">
    <location>
        <begin position="748"/>
        <end position="867"/>
    </location>
</feature>
<protein>
    <recommendedName>
        <fullName evidence="8">Nitrate reductase [NADPH]</fullName>
        <ecNumber evidence="7">1.7.1.3</ecNumber>
    </recommendedName>
</protein>
<reference evidence="19" key="1">
    <citation type="submission" date="2022-11" db="EMBL/GenBank/DDBJ databases">
        <title>Genome Sequence of Cubamyces cubensis.</title>
        <authorList>
            <person name="Buettner E."/>
        </authorList>
    </citation>
    <scope>NUCLEOTIDE SEQUENCE</scope>
    <source>
        <strain evidence="19">MPL-01</strain>
    </source>
</reference>
<dbReference type="EMBL" id="JAPEVG010000189">
    <property type="protein sequence ID" value="KAJ8474418.1"/>
    <property type="molecule type" value="Genomic_DNA"/>
</dbReference>
<name>A0AAD7TR09_9APHY</name>
<dbReference type="Gene3D" id="2.60.40.650">
    <property type="match status" value="1"/>
</dbReference>
<dbReference type="GO" id="GO:0043546">
    <property type="term" value="F:molybdopterin cofactor binding"/>
    <property type="evidence" value="ECO:0007669"/>
    <property type="project" value="TreeGrafter"/>
</dbReference>
<dbReference type="Proteomes" id="UP001215151">
    <property type="component" value="Unassembled WGS sequence"/>
</dbReference>
<dbReference type="GO" id="GO:0030151">
    <property type="term" value="F:molybdenum ion binding"/>
    <property type="evidence" value="ECO:0007669"/>
    <property type="project" value="InterPro"/>
</dbReference>
<evidence type="ECO:0000259" key="18">
    <source>
        <dbReference type="PROSITE" id="PS51384"/>
    </source>
</evidence>
<comment type="similarity">
    <text evidence="5">Belongs to the nitrate reductase family.</text>
</comment>
<feature type="compositionally biased region" description="Basic and acidic residues" evidence="16">
    <location>
        <begin position="138"/>
        <end position="154"/>
    </location>
</feature>